<accession>A0A845A7F5</accession>
<keyword evidence="3" id="KW-1185">Reference proteome</keyword>
<evidence type="ECO:0000256" key="1">
    <source>
        <dbReference type="SAM" id="SignalP"/>
    </source>
</evidence>
<name>A0A845A7F5_9SPHN</name>
<dbReference type="OrthoDB" id="7409511at2"/>
<reference evidence="2 3" key="1">
    <citation type="submission" date="2019-12" db="EMBL/GenBank/DDBJ databases">
        <title>Genomic-based taxomic classification of the family Erythrobacteraceae.</title>
        <authorList>
            <person name="Xu L."/>
        </authorList>
    </citation>
    <scope>NUCLEOTIDE SEQUENCE [LARGE SCALE GENOMIC DNA]</scope>
    <source>
        <strain evidence="2 3">DSM 18604</strain>
    </source>
</reference>
<keyword evidence="1" id="KW-0732">Signal</keyword>
<sequence length="164" mass="17278">MRKIVSVIVAAPLALALAACGETTPAEQATPEPVAADVPVNLPTIPVNSLTTIEYAGTYSKDMGDGTTSHITLNSQDDTYQYDAGDGKVISGKYKRMDDGSRIELADFGGKPAIFAVGTGAIYRMDSADTPLTDVKEVNMYSRDPDAAQALKADTAETKDSAEK</sequence>
<proteinExistence type="predicted"/>
<evidence type="ECO:0000313" key="3">
    <source>
        <dbReference type="Proteomes" id="UP000460561"/>
    </source>
</evidence>
<organism evidence="2 3">
    <name type="scientific">Altericroceibacterium indicum</name>
    <dbReference type="NCBI Taxonomy" id="374177"/>
    <lineage>
        <taxon>Bacteria</taxon>
        <taxon>Pseudomonadati</taxon>
        <taxon>Pseudomonadota</taxon>
        <taxon>Alphaproteobacteria</taxon>
        <taxon>Sphingomonadales</taxon>
        <taxon>Erythrobacteraceae</taxon>
        <taxon>Altericroceibacterium</taxon>
    </lineage>
</organism>
<evidence type="ECO:0008006" key="4">
    <source>
        <dbReference type="Google" id="ProtNLM"/>
    </source>
</evidence>
<comment type="caution">
    <text evidence="2">The sequence shown here is derived from an EMBL/GenBank/DDBJ whole genome shotgun (WGS) entry which is preliminary data.</text>
</comment>
<evidence type="ECO:0000313" key="2">
    <source>
        <dbReference type="EMBL" id="MXP26302.1"/>
    </source>
</evidence>
<gene>
    <name evidence="2" type="ORF">GRI39_09665</name>
</gene>
<dbReference type="AlphaFoldDB" id="A0A845A7F5"/>
<feature type="signal peptide" evidence="1">
    <location>
        <begin position="1"/>
        <end position="21"/>
    </location>
</feature>
<dbReference type="PROSITE" id="PS51257">
    <property type="entry name" value="PROKAR_LIPOPROTEIN"/>
    <property type="match status" value="1"/>
</dbReference>
<feature type="chain" id="PRO_5032321033" description="Copper resistance protein NlpE" evidence="1">
    <location>
        <begin position="22"/>
        <end position="164"/>
    </location>
</feature>
<dbReference type="EMBL" id="WTYQ01000003">
    <property type="protein sequence ID" value="MXP26302.1"/>
    <property type="molecule type" value="Genomic_DNA"/>
</dbReference>
<dbReference type="Proteomes" id="UP000460561">
    <property type="component" value="Unassembled WGS sequence"/>
</dbReference>
<protein>
    <recommendedName>
        <fullName evidence="4">Copper resistance protein NlpE</fullName>
    </recommendedName>
</protein>
<dbReference type="RefSeq" id="WP_160739496.1">
    <property type="nucleotide sequence ID" value="NZ_WTYQ01000003.1"/>
</dbReference>